<evidence type="ECO:0000313" key="1">
    <source>
        <dbReference type="EMBL" id="BCZ44905.1"/>
    </source>
</evidence>
<protein>
    <submittedName>
        <fullName evidence="1">Uncharacterized protein</fullName>
    </submittedName>
</protein>
<dbReference type="EMBL" id="AP024849">
    <property type="protein sequence ID" value="BCZ44905.1"/>
    <property type="molecule type" value="Genomic_DNA"/>
</dbReference>
<keyword evidence="2" id="KW-1185">Reference proteome</keyword>
<dbReference type="RefSeq" id="WP_224036551.1">
    <property type="nucleotide sequence ID" value="NZ_AP024849.1"/>
</dbReference>
<gene>
    <name evidence="1" type="ORF">psyc5s11_09720</name>
</gene>
<name>A0ABM7SZ57_9CLOT</name>
<accession>A0ABM7SZ57</accession>
<reference evidence="2" key="1">
    <citation type="submission" date="2021-07" db="EMBL/GenBank/DDBJ databases">
        <title>Complete genome sequencing of a Clostridium isolate.</title>
        <authorList>
            <person name="Ueki A."/>
            <person name="Tonouchi A."/>
        </authorList>
    </citation>
    <scope>NUCLEOTIDE SEQUENCE [LARGE SCALE GENOMIC DNA]</scope>
    <source>
        <strain evidence="2">C5S11</strain>
    </source>
</reference>
<organism evidence="1 2">
    <name type="scientific">Clostridium gelidum</name>
    <dbReference type="NCBI Taxonomy" id="704125"/>
    <lineage>
        <taxon>Bacteria</taxon>
        <taxon>Bacillati</taxon>
        <taxon>Bacillota</taxon>
        <taxon>Clostridia</taxon>
        <taxon>Eubacteriales</taxon>
        <taxon>Clostridiaceae</taxon>
        <taxon>Clostridium</taxon>
    </lineage>
</organism>
<evidence type="ECO:0000313" key="2">
    <source>
        <dbReference type="Proteomes" id="UP000824633"/>
    </source>
</evidence>
<dbReference type="Proteomes" id="UP000824633">
    <property type="component" value="Chromosome"/>
</dbReference>
<sequence length="64" mass="7572">MPNKNRNNIVRHSTMVPIKRIKTKKETILIEVEKNQVIGEFINGFEVIKPVKRYGKYYILAKNK</sequence>
<proteinExistence type="predicted"/>